<dbReference type="Pfam" id="PF03899">
    <property type="entry name" value="ATP-synt_I"/>
    <property type="match status" value="1"/>
</dbReference>
<dbReference type="KEGG" id="dax:FDQ92_09300"/>
<keyword evidence="2" id="KW-1003">Cell membrane</keyword>
<feature type="transmembrane region" description="Helical" evidence="6">
    <location>
        <begin position="41"/>
        <end position="59"/>
    </location>
</feature>
<dbReference type="EMBL" id="CP040098">
    <property type="protein sequence ID" value="QCQ22336.1"/>
    <property type="molecule type" value="Genomic_DNA"/>
</dbReference>
<keyword evidence="4 6" id="KW-1133">Transmembrane helix</keyword>
<dbReference type="RefSeq" id="WP_137424428.1">
    <property type="nucleotide sequence ID" value="NZ_CP040098.1"/>
</dbReference>
<feature type="transmembrane region" description="Helical" evidence="6">
    <location>
        <begin position="104"/>
        <end position="127"/>
    </location>
</feature>
<name>A0A4P8L320_9BACT</name>
<keyword evidence="5 6" id="KW-0472">Membrane</keyword>
<reference evidence="7 8" key="2">
    <citation type="submission" date="2019-05" db="EMBL/GenBank/DDBJ databases">
        <authorList>
            <person name="Suflita J.M."/>
            <person name="Marks C.R."/>
        </authorList>
    </citation>
    <scope>NUCLEOTIDE SEQUENCE [LARGE SCALE GENOMIC DNA]</scope>
    <source>
        <strain evidence="7 8">ALDC</strain>
    </source>
</reference>
<sequence>MQEILKDEKLLRRVEQWNLAILAAMTLCAVAFVSLKGAAGVLLGGAVAILSFQGLKWQLRRAFTGAGRVPGKGALFLRVYTRFLATAFVVFTVIYYGWVSPVALLAGLSVVMWSIVGVAIQQAFWIFRKGER</sequence>
<evidence type="ECO:0000256" key="5">
    <source>
        <dbReference type="ARBA" id="ARBA00023136"/>
    </source>
</evidence>
<protein>
    <submittedName>
        <fullName evidence="7">ATP synthase subunit I</fullName>
    </submittedName>
</protein>
<organism evidence="7 8">
    <name type="scientific">Desulfoglaeba alkanexedens ALDC</name>
    <dbReference type="NCBI Taxonomy" id="980445"/>
    <lineage>
        <taxon>Bacteria</taxon>
        <taxon>Pseudomonadati</taxon>
        <taxon>Thermodesulfobacteriota</taxon>
        <taxon>Syntrophobacteria</taxon>
        <taxon>Syntrophobacterales</taxon>
        <taxon>Syntrophobacteraceae</taxon>
        <taxon>Desulfoglaeba</taxon>
    </lineage>
</organism>
<accession>A0A4P8L320</accession>
<dbReference type="InterPro" id="IPR005598">
    <property type="entry name" value="ATP_synth_I"/>
</dbReference>
<keyword evidence="3 6" id="KW-0812">Transmembrane</keyword>
<gene>
    <name evidence="7" type="ORF">FDQ92_09300</name>
</gene>
<keyword evidence="8" id="KW-1185">Reference proteome</keyword>
<feature type="transmembrane region" description="Helical" evidence="6">
    <location>
        <begin position="16"/>
        <end position="35"/>
    </location>
</feature>
<evidence type="ECO:0000256" key="2">
    <source>
        <dbReference type="ARBA" id="ARBA00022475"/>
    </source>
</evidence>
<dbReference type="AlphaFoldDB" id="A0A4P8L320"/>
<dbReference type="OrthoDB" id="5519818at2"/>
<evidence type="ECO:0000256" key="3">
    <source>
        <dbReference type="ARBA" id="ARBA00022692"/>
    </source>
</evidence>
<evidence type="ECO:0000256" key="6">
    <source>
        <dbReference type="SAM" id="Phobius"/>
    </source>
</evidence>
<evidence type="ECO:0000256" key="1">
    <source>
        <dbReference type="ARBA" id="ARBA00004651"/>
    </source>
</evidence>
<evidence type="ECO:0000313" key="7">
    <source>
        <dbReference type="EMBL" id="QCQ22336.1"/>
    </source>
</evidence>
<evidence type="ECO:0000313" key="8">
    <source>
        <dbReference type="Proteomes" id="UP000298602"/>
    </source>
</evidence>
<comment type="subcellular location">
    <subcellularLocation>
        <location evidence="1">Cell membrane</location>
        <topology evidence="1">Multi-pass membrane protein</topology>
    </subcellularLocation>
</comment>
<proteinExistence type="predicted"/>
<feature type="transmembrane region" description="Helical" evidence="6">
    <location>
        <begin position="79"/>
        <end position="98"/>
    </location>
</feature>
<dbReference type="Proteomes" id="UP000298602">
    <property type="component" value="Chromosome"/>
</dbReference>
<reference evidence="7 8" key="1">
    <citation type="submission" date="2019-05" db="EMBL/GenBank/DDBJ databases">
        <title>The Complete Genome Sequence of the n-alkane-degrading Desulfoglaeba alkanexedens ALDC reveals multiple alkylsuccinate synthase gene clusters.</title>
        <authorList>
            <person name="Callaghan A.V."/>
            <person name="Davidova I.A."/>
            <person name="Duncan K.E."/>
            <person name="Morris B."/>
            <person name="McInerney M.J."/>
        </authorList>
    </citation>
    <scope>NUCLEOTIDE SEQUENCE [LARGE SCALE GENOMIC DNA]</scope>
    <source>
        <strain evidence="7 8">ALDC</strain>
    </source>
</reference>
<dbReference type="GO" id="GO:0005886">
    <property type="term" value="C:plasma membrane"/>
    <property type="evidence" value="ECO:0007669"/>
    <property type="project" value="UniProtKB-SubCell"/>
</dbReference>
<evidence type="ECO:0000256" key="4">
    <source>
        <dbReference type="ARBA" id="ARBA00022989"/>
    </source>
</evidence>